<name>A3SNB8_ROSNI</name>
<dbReference type="Proteomes" id="UP000005954">
    <property type="component" value="Unassembled WGS sequence"/>
</dbReference>
<comment type="caution">
    <text evidence="1">The sequence shown here is derived from an EMBL/GenBank/DDBJ whole genome shotgun (WGS) entry which is preliminary data.</text>
</comment>
<sequence length="31" mass="3594">MADSALSWRLFAELLRSGTEFWLRRSAARPV</sequence>
<dbReference type="EMBL" id="AALY01000002">
    <property type="protein sequence ID" value="EAP75958.1"/>
    <property type="molecule type" value="Genomic_DNA"/>
</dbReference>
<dbReference type="HOGENOM" id="CLU_3398251_0_0_5"/>
<evidence type="ECO:0000313" key="2">
    <source>
        <dbReference type="Proteomes" id="UP000005954"/>
    </source>
</evidence>
<proteinExistence type="predicted"/>
<gene>
    <name evidence="1" type="ORF">ISM_13870</name>
</gene>
<keyword evidence="2" id="KW-1185">Reference proteome</keyword>
<evidence type="ECO:0000313" key="1">
    <source>
        <dbReference type="EMBL" id="EAP75958.1"/>
    </source>
</evidence>
<protein>
    <submittedName>
        <fullName evidence="1">Integration host factor beta subunit</fullName>
    </submittedName>
</protein>
<accession>A3SNB8</accession>
<dbReference type="AlphaFoldDB" id="A3SNB8"/>
<reference evidence="1 2" key="1">
    <citation type="submission" date="2005-12" db="EMBL/GenBank/DDBJ databases">
        <authorList>
            <person name="Moran M.A."/>
            <person name="Ferriera S."/>
            <person name="Johnson J."/>
            <person name="Kravitz S."/>
            <person name="Halpern A."/>
            <person name="Remington K."/>
            <person name="Beeson K."/>
            <person name="Tran B."/>
            <person name="Rogers Y.-H."/>
            <person name="Friedman R."/>
            <person name="Venter J.C."/>
        </authorList>
    </citation>
    <scope>NUCLEOTIDE SEQUENCE [LARGE SCALE GENOMIC DNA]</scope>
    <source>
        <strain evidence="2">ATCC BAA-591 / DSM 15170 / ISM</strain>
    </source>
</reference>
<dbReference type="STRING" id="89187.ISM_13870"/>
<organism evidence="1 2">
    <name type="scientific">Roseovarius nubinhibens (strain ATCC BAA-591 / DSM 15170 / ISM)</name>
    <dbReference type="NCBI Taxonomy" id="89187"/>
    <lineage>
        <taxon>Bacteria</taxon>
        <taxon>Pseudomonadati</taxon>
        <taxon>Pseudomonadota</taxon>
        <taxon>Alphaproteobacteria</taxon>
        <taxon>Rhodobacterales</taxon>
        <taxon>Roseobacteraceae</taxon>
        <taxon>Roseovarius</taxon>
    </lineage>
</organism>